<dbReference type="EMBL" id="CAJOBG010124254">
    <property type="protein sequence ID" value="CAF4789441.1"/>
    <property type="molecule type" value="Genomic_DNA"/>
</dbReference>
<dbReference type="Proteomes" id="UP000663866">
    <property type="component" value="Unassembled WGS sequence"/>
</dbReference>
<proteinExistence type="predicted"/>
<name>A0A821NKM7_9BILA</name>
<reference evidence="1" key="1">
    <citation type="submission" date="2021-02" db="EMBL/GenBank/DDBJ databases">
        <authorList>
            <person name="Nowell W R."/>
        </authorList>
    </citation>
    <scope>NUCLEOTIDE SEQUENCE</scope>
</reference>
<protein>
    <submittedName>
        <fullName evidence="1">Uncharacterized protein</fullName>
    </submittedName>
</protein>
<keyword evidence="2" id="KW-1185">Reference proteome</keyword>
<organism evidence="1 2">
    <name type="scientific">Rotaria magnacalcarata</name>
    <dbReference type="NCBI Taxonomy" id="392030"/>
    <lineage>
        <taxon>Eukaryota</taxon>
        <taxon>Metazoa</taxon>
        <taxon>Spiralia</taxon>
        <taxon>Gnathifera</taxon>
        <taxon>Rotifera</taxon>
        <taxon>Eurotatoria</taxon>
        <taxon>Bdelloidea</taxon>
        <taxon>Philodinida</taxon>
        <taxon>Philodinidae</taxon>
        <taxon>Rotaria</taxon>
    </lineage>
</organism>
<comment type="caution">
    <text evidence="1">The sequence shown here is derived from an EMBL/GenBank/DDBJ whole genome shotgun (WGS) entry which is preliminary data.</text>
</comment>
<sequence length="75" mass="8923">VVDVCDGDVDKLVEAFVDKRAEAFVDRTFGGFETYESDKKTLTNDFDYQYHHDQHHHLNRLQTINHLVFENLIRR</sequence>
<accession>A0A821NKM7</accession>
<dbReference type="AlphaFoldDB" id="A0A821NKM7"/>
<feature type="non-terminal residue" evidence="1">
    <location>
        <position position="1"/>
    </location>
</feature>
<gene>
    <name evidence="1" type="ORF">OVN521_LOCUS51449</name>
</gene>
<evidence type="ECO:0000313" key="2">
    <source>
        <dbReference type="Proteomes" id="UP000663866"/>
    </source>
</evidence>
<evidence type="ECO:0000313" key="1">
    <source>
        <dbReference type="EMBL" id="CAF4789441.1"/>
    </source>
</evidence>